<gene>
    <name evidence="1" type="ORF">BN381_10334</name>
</gene>
<dbReference type="InterPro" id="IPR024078">
    <property type="entry name" value="LmbE-like_dom_sf"/>
</dbReference>
<evidence type="ECO:0000313" key="2">
    <source>
        <dbReference type="Proteomes" id="UP000018291"/>
    </source>
</evidence>
<dbReference type="GO" id="GO:0016137">
    <property type="term" value="P:glycoside metabolic process"/>
    <property type="evidence" value="ECO:0007669"/>
    <property type="project" value="UniProtKB-ARBA"/>
</dbReference>
<dbReference type="Proteomes" id="UP000018291">
    <property type="component" value="Unassembled WGS sequence"/>
</dbReference>
<dbReference type="eggNOG" id="COG2120">
    <property type="taxonomic scope" value="Bacteria"/>
</dbReference>
<dbReference type="Pfam" id="PF02585">
    <property type="entry name" value="PIG-L"/>
    <property type="match status" value="1"/>
</dbReference>
<dbReference type="PANTHER" id="PTHR12993">
    <property type="entry name" value="N-ACETYLGLUCOSAMINYL-PHOSPHATIDYLINOSITOL DE-N-ACETYLASE-RELATED"/>
    <property type="match status" value="1"/>
</dbReference>
<dbReference type="EMBL" id="CANL01000001">
    <property type="protein sequence ID" value="CCM62103.1"/>
    <property type="molecule type" value="Genomic_DNA"/>
</dbReference>
<keyword evidence="2" id="KW-1185">Reference proteome</keyword>
<protein>
    <submittedName>
        <fullName evidence="1">1D-myo-inosityl-2-acetamido-2-deoxy-alpha-D-glucopyranoside deacetylase</fullName>
    </submittedName>
</protein>
<dbReference type="STRING" id="1229780.BN381_10334"/>
<dbReference type="AlphaFoldDB" id="R4YW37"/>
<dbReference type="SUPFAM" id="SSF102588">
    <property type="entry name" value="LmbE-like"/>
    <property type="match status" value="1"/>
</dbReference>
<dbReference type="HOGENOM" id="CLU_049311_2_1_11"/>
<name>R4YW37_9ACTN</name>
<proteinExistence type="predicted"/>
<reference evidence="1 2" key="1">
    <citation type="journal article" date="2013" name="ISME J.">
        <title>Metabolic model for the filamentous 'Candidatus Microthrix parvicella' based on genomic and metagenomic analyses.</title>
        <authorList>
            <person name="Jon McIlroy S."/>
            <person name="Kristiansen R."/>
            <person name="Albertsen M."/>
            <person name="Michael Karst S."/>
            <person name="Rossetti S."/>
            <person name="Lund Nielsen J."/>
            <person name="Tandoi V."/>
            <person name="James Seviour R."/>
            <person name="Nielsen P.H."/>
        </authorList>
    </citation>
    <scope>NUCLEOTIDE SEQUENCE [LARGE SCALE GENOMIC DNA]</scope>
    <source>
        <strain evidence="1 2">RN1</strain>
    </source>
</reference>
<dbReference type="GO" id="GO:0016811">
    <property type="term" value="F:hydrolase activity, acting on carbon-nitrogen (but not peptide) bonds, in linear amides"/>
    <property type="evidence" value="ECO:0007669"/>
    <property type="project" value="TreeGrafter"/>
</dbReference>
<dbReference type="PANTHER" id="PTHR12993:SF26">
    <property type="entry name" value="1D-MYO-INOSITOL 2-ACETAMIDO-2-DEOXY-ALPHA-D-GLUCOPYRANOSIDE DEACETYLASE"/>
    <property type="match status" value="1"/>
</dbReference>
<comment type="caution">
    <text evidence="1">The sequence shown here is derived from an EMBL/GenBank/DDBJ whole genome shotgun (WGS) entry which is preliminary data.</text>
</comment>
<sequence>MAVACSVVSTLVCFHAHPDDEAIATGGTMALASAAGHRVVLIVATDGELGFTVEGEAETPEALGAFRRAETQAAASILGAHRVEFLGYHDSGMAGESSNDDPACFAQADVDEAAERVAAILREERADVFTIYDDHGGYGHPDHIAVHTVGTRAGELAEVPSVVWATMNRDKIREQMAGAADLMSELGDATSDDPPKMDEEMGSPEALITHGVDVTSVVGAKRRAMVAHRSQIGDDSWFLKLPDDIFAVAFGHEWFVDPANPRPADSPMIAHLL</sequence>
<organism evidence="1 2">
    <name type="scientific">Candidatus Neomicrothrix parvicella RN1</name>
    <dbReference type="NCBI Taxonomy" id="1229780"/>
    <lineage>
        <taxon>Bacteria</taxon>
        <taxon>Bacillati</taxon>
        <taxon>Actinomycetota</taxon>
        <taxon>Acidimicrobiia</taxon>
        <taxon>Acidimicrobiales</taxon>
        <taxon>Microthrixaceae</taxon>
        <taxon>Candidatus Neomicrothrix</taxon>
    </lineage>
</organism>
<evidence type="ECO:0000313" key="1">
    <source>
        <dbReference type="EMBL" id="CCM62103.1"/>
    </source>
</evidence>
<dbReference type="Gene3D" id="3.40.50.10320">
    <property type="entry name" value="LmbE-like"/>
    <property type="match status" value="1"/>
</dbReference>
<accession>R4YW37</accession>
<dbReference type="InterPro" id="IPR003737">
    <property type="entry name" value="GlcNAc_PI_deacetylase-related"/>
</dbReference>